<feature type="transmembrane region" description="Helical" evidence="5">
    <location>
        <begin position="12"/>
        <end position="28"/>
    </location>
</feature>
<dbReference type="RefSeq" id="WP_126477164.1">
    <property type="nucleotide sequence ID" value="NZ_RXWV01000030.1"/>
</dbReference>
<feature type="transmembrane region" description="Helical" evidence="5">
    <location>
        <begin position="213"/>
        <end position="235"/>
    </location>
</feature>
<evidence type="ECO:0000256" key="3">
    <source>
        <dbReference type="ARBA" id="ARBA00022989"/>
    </source>
</evidence>
<protein>
    <submittedName>
        <fullName evidence="6">TDT family transporter</fullName>
    </submittedName>
</protein>
<keyword evidence="2 5" id="KW-0812">Transmembrane</keyword>
<evidence type="ECO:0000256" key="4">
    <source>
        <dbReference type="ARBA" id="ARBA00023136"/>
    </source>
</evidence>
<evidence type="ECO:0000256" key="1">
    <source>
        <dbReference type="ARBA" id="ARBA00004141"/>
    </source>
</evidence>
<reference evidence="6 7" key="1">
    <citation type="submission" date="2018-10" db="EMBL/GenBank/DDBJ databases">
        <title>A collection Staphylococci species genome sequencing.</title>
        <authorList>
            <person name="Cole K."/>
        </authorList>
    </citation>
    <scope>NUCLEOTIDE SEQUENCE [LARGE SCALE GENOMIC DNA]</scope>
    <source>
        <strain evidence="7">NCTC 12218</strain>
    </source>
</reference>
<dbReference type="InterPro" id="IPR038665">
    <property type="entry name" value="Voltage-dep_anion_channel_sf"/>
</dbReference>
<feature type="transmembrane region" description="Helical" evidence="5">
    <location>
        <begin position="188"/>
        <end position="207"/>
    </location>
</feature>
<dbReference type="CDD" id="cd09325">
    <property type="entry name" value="TDT_C4-dicarb_trans"/>
    <property type="match status" value="1"/>
</dbReference>
<comment type="caution">
    <text evidence="6">The sequence shown here is derived from an EMBL/GenBank/DDBJ whole genome shotgun (WGS) entry which is preliminary data.</text>
</comment>
<dbReference type="Proteomes" id="UP000274792">
    <property type="component" value="Unassembled WGS sequence"/>
</dbReference>
<feature type="transmembrane region" description="Helical" evidence="5">
    <location>
        <begin position="274"/>
        <end position="298"/>
    </location>
</feature>
<dbReference type="GO" id="GO:0046583">
    <property type="term" value="F:monoatomic cation efflux transmembrane transporter activity"/>
    <property type="evidence" value="ECO:0007669"/>
    <property type="project" value="TreeGrafter"/>
</dbReference>
<dbReference type="PANTHER" id="PTHR37955:SF1">
    <property type="entry name" value="DEP DOMAIN-CONTAINING PROTEIN"/>
    <property type="match status" value="1"/>
</dbReference>
<dbReference type="InterPro" id="IPR004695">
    <property type="entry name" value="SLAC1/Mae1/Ssu1/TehA"/>
</dbReference>
<accession>A0AAJ4VI82</accession>
<evidence type="ECO:0000256" key="5">
    <source>
        <dbReference type="SAM" id="Phobius"/>
    </source>
</evidence>
<feature type="transmembrane region" description="Helical" evidence="5">
    <location>
        <begin position="68"/>
        <end position="89"/>
    </location>
</feature>
<dbReference type="AlphaFoldDB" id="A0AAJ4VI82"/>
<proteinExistence type="predicted"/>
<dbReference type="PANTHER" id="PTHR37955">
    <property type="entry name" value="TELLURITE RESISTANCE PROTEIN TEHA"/>
    <property type="match status" value="1"/>
</dbReference>
<name>A0AAJ4VI82_MAMSC</name>
<keyword evidence="3 5" id="KW-1133">Transmembrane helix</keyword>
<dbReference type="InterPro" id="IPR052951">
    <property type="entry name" value="Tellurite_res_ion_channel"/>
</dbReference>
<feature type="transmembrane region" description="Helical" evidence="5">
    <location>
        <begin position="34"/>
        <end position="56"/>
    </location>
</feature>
<organism evidence="6 7">
    <name type="scientific">Mammaliicoccus sciuri</name>
    <name type="common">Staphylococcus sciuri</name>
    <dbReference type="NCBI Taxonomy" id="1296"/>
    <lineage>
        <taxon>Bacteria</taxon>
        <taxon>Bacillati</taxon>
        <taxon>Bacillota</taxon>
        <taxon>Bacilli</taxon>
        <taxon>Bacillales</taxon>
        <taxon>Staphylococcaceae</taxon>
        <taxon>Mammaliicoccus</taxon>
    </lineage>
</organism>
<comment type="subcellular location">
    <subcellularLocation>
        <location evidence="1">Membrane</location>
        <topology evidence="1">Multi-pass membrane protein</topology>
    </subcellularLocation>
</comment>
<feature type="transmembrane region" description="Helical" evidence="5">
    <location>
        <begin position="242"/>
        <end position="262"/>
    </location>
</feature>
<keyword evidence="4 5" id="KW-0472">Membrane</keyword>
<gene>
    <name evidence="6" type="ORF">CD117_06310</name>
</gene>
<evidence type="ECO:0000313" key="6">
    <source>
        <dbReference type="EMBL" id="RTX73258.1"/>
    </source>
</evidence>
<feature type="transmembrane region" description="Helical" evidence="5">
    <location>
        <begin position="101"/>
        <end position="122"/>
    </location>
</feature>
<dbReference type="Pfam" id="PF03595">
    <property type="entry name" value="SLAC1"/>
    <property type="match status" value="1"/>
</dbReference>
<dbReference type="Gene3D" id="1.50.10.150">
    <property type="entry name" value="Voltage-dependent anion channel"/>
    <property type="match status" value="1"/>
</dbReference>
<dbReference type="EMBL" id="RXWV01000030">
    <property type="protein sequence ID" value="RTX73258.1"/>
    <property type="molecule type" value="Genomic_DNA"/>
</dbReference>
<sequence length="312" mass="35308">MLKIALKRTPIAISGLALGIMALSNVFYHINFKTLGLCSFIISCVIILLFIMKWIIYPSMFLKELKNIHTFAISPTFPMTLMIFASIIKQEFTVQSHLSNVLWYVAILLHISLIIIFISRYAFRTFKSWPNTSWFVMFVGTGVISETSSAFNETLGHVSTIFGTVCLVVILAYVLISKSWQTYNQEQFPMVIIMSAPAALCLNGYILNNTSYSNVYVIILLILSQVLFVFTLIFLPKILQRGFKVSFSAMTFPWVTTAASLYNVTQHSHASSSIITFGTIFSVIEITWAAIVVCYVLYQYVVFLLTKDVEYS</sequence>
<dbReference type="GO" id="GO:0005886">
    <property type="term" value="C:plasma membrane"/>
    <property type="evidence" value="ECO:0007669"/>
    <property type="project" value="TreeGrafter"/>
</dbReference>
<evidence type="ECO:0000313" key="7">
    <source>
        <dbReference type="Proteomes" id="UP000274792"/>
    </source>
</evidence>
<feature type="transmembrane region" description="Helical" evidence="5">
    <location>
        <begin position="157"/>
        <end position="176"/>
    </location>
</feature>
<evidence type="ECO:0000256" key="2">
    <source>
        <dbReference type="ARBA" id="ARBA00022692"/>
    </source>
</evidence>